<dbReference type="CDD" id="cd07246">
    <property type="entry name" value="VOC_like"/>
    <property type="match status" value="1"/>
</dbReference>
<dbReference type="EMBL" id="MQUQ01000004">
    <property type="protein sequence ID" value="OLZ54608.1"/>
    <property type="molecule type" value="Genomic_DNA"/>
</dbReference>
<dbReference type="Gene3D" id="3.30.720.120">
    <property type="match status" value="1"/>
</dbReference>
<protein>
    <recommendedName>
        <fullName evidence="2">VOC domain-containing protein</fullName>
    </recommendedName>
</protein>
<feature type="compositionally biased region" description="Basic and acidic residues" evidence="1">
    <location>
        <begin position="144"/>
        <end position="153"/>
    </location>
</feature>
<feature type="region of interest" description="Disordered" evidence="1">
    <location>
        <begin position="141"/>
        <end position="170"/>
    </location>
</feature>
<comment type="caution">
    <text evidence="3">The sequence shown here is derived from an EMBL/GenBank/DDBJ whole genome shotgun (WGS) entry which is preliminary data.</text>
</comment>
<dbReference type="SUPFAM" id="SSF54593">
    <property type="entry name" value="Glyoxalase/Bleomycin resistance protein/Dihydroxybiphenyl dioxygenase"/>
    <property type="match status" value="1"/>
</dbReference>
<evidence type="ECO:0000313" key="4">
    <source>
        <dbReference type="Proteomes" id="UP000187486"/>
    </source>
</evidence>
<dbReference type="PANTHER" id="PTHR34109:SF1">
    <property type="entry name" value="VOC DOMAIN-CONTAINING PROTEIN"/>
    <property type="match status" value="1"/>
</dbReference>
<dbReference type="RefSeq" id="WP_076157795.1">
    <property type="nucleotide sequence ID" value="NZ_JBEZVB010000060.1"/>
</dbReference>
<dbReference type="Proteomes" id="UP000187486">
    <property type="component" value="Unassembled WGS sequence"/>
</dbReference>
<gene>
    <name evidence="3" type="ORF">BS329_08815</name>
</gene>
<dbReference type="InterPro" id="IPR029068">
    <property type="entry name" value="Glyas_Bleomycin-R_OHBP_Dase"/>
</dbReference>
<dbReference type="InterPro" id="IPR037523">
    <property type="entry name" value="VOC_core"/>
</dbReference>
<proteinExistence type="predicted"/>
<dbReference type="OrthoDB" id="9795306at2"/>
<evidence type="ECO:0000313" key="3">
    <source>
        <dbReference type="EMBL" id="OLZ54608.1"/>
    </source>
</evidence>
<dbReference type="Pfam" id="PF00903">
    <property type="entry name" value="Glyoxalase"/>
    <property type="match status" value="1"/>
</dbReference>
<sequence>MTGWAADEEFAGVTPQLTVVDTAAAVRFYAAVFGADELLRNHAPDGRVMHCELLVGGGRLLLHDEFPEHGAGRGPIALGGTSVVLHLYVADVDAVFAAALAEGATELMAPQEAFWGDRYAMIEDPFGHRWSVAQRAADPSVAELQERADRWAEDNAGVSPNGAAATERRD</sequence>
<reference evidence="3 4" key="1">
    <citation type="submission" date="2016-01" db="EMBL/GenBank/DDBJ databases">
        <title>Amycolatopsis coloradensis genome sequencing and assembly.</title>
        <authorList>
            <person name="Mayilraj S."/>
        </authorList>
    </citation>
    <scope>NUCLEOTIDE SEQUENCE [LARGE SCALE GENOMIC DNA]</scope>
    <source>
        <strain evidence="3 4">DSM 44225</strain>
    </source>
</reference>
<evidence type="ECO:0000259" key="2">
    <source>
        <dbReference type="PROSITE" id="PS51819"/>
    </source>
</evidence>
<keyword evidence="4" id="KW-1185">Reference proteome</keyword>
<feature type="domain" description="VOC" evidence="2">
    <location>
        <begin position="9"/>
        <end position="135"/>
    </location>
</feature>
<dbReference type="Gene3D" id="3.30.720.110">
    <property type="match status" value="1"/>
</dbReference>
<evidence type="ECO:0000256" key="1">
    <source>
        <dbReference type="SAM" id="MobiDB-lite"/>
    </source>
</evidence>
<dbReference type="InterPro" id="IPR004360">
    <property type="entry name" value="Glyas_Fos-R_dOase_dom"/>
</dbReference>
<accession>A0A1R0KZ40</accession>
<dbReference type="AlphaFoldDB" id="A0A1R0KZ40"/>
<dbReference type="PROSITE" id="PS51819">
    <property type="entry name" value="VOC"/>
    <property type="match status" value="1"/>
</dbReference>
<organism evidence="3 4">
    <name type="scientific">Amycolatopsis coloradensis</name>
    <dbReference type="NCBI Taxonomy" id="76021"/>
    <lineage>
        <taxon>Bacteria</taxon>
        <taxon>Bacillati</taxon>
        <taxon>Actinomycetota</taxon>
        <taxon>Actinomycetes</taxon>
        <taxon>Pseudonocardiales</taxon>
        <taxon>Pseudonocardiaceae</taxon>
        <taxon>Amycolatopsis</taxon>
    </lineage>
</organism>
<name>A0A1R0KZ40_9PSEU</name>
<dbReference type="PANTHER" id="PTHR34109">
    <property type="entry name" value="BNAUNNG04460D PROTEIN-RELATED"/>
    <property type="match status" value="1"/>
</dbReference>
<dbReference type="STRING" id="76021.BS329_08815"/>